<protein>
    <recommendedName>
        <fullName evidence="3">MacB-like periplasmic core domain-containing protein</fullName>
    </recommendedName>
</protein>
<keyword evidence="1" id="KW-0812">Transmembrane</keyword>
<evidence type="ECO:0000313" key="2">
    <source>
        <dbReference type="EMBL" id="SVD39133.1"/>
    </source>
</evidence>
<sequence length="52" mass="5737">MMRLPFELYIALRYLLARRRQAFISLISVISTVGVAVGVMALLIALALMTGL</sequence>
<keyword evidence="1" id="KW-1133">Transmembrane helix</keyword>
<feature type="non-terminal residue" evidence="2">
    <location>
        <position position="52"/>
    </location>
</feature>
<reference evidence="2" key="1">
    <citation type="submission" date="2018-05" db="EMBL/GenBank/DDBJ databases">
        <authorList>
            <person name="Lanie J.A."/>
            <person name="Ng W.-L."/>
            <person name="Kazmierczak K.M."/>
            <person name="Andrzejewski T.M."/>
            <person name="Davidsen T.M."/>
            <person name="Wayne K.J."/>
            <person name="Tettelin H."/>
            <person name="Glass J.I."/>
            <person name="Rusch D."/>
            <person name="Podicherti R."/>
            <person name="Tsui H.-C.T."/>
            <person name="Winkler M.E."/>
        </authorList>
    </citation>
    <scope>NUCLEOTIDE SEQUENCE</scope>
</reference>
<proteinExistence type="predicted"/>
<accession>A0A382UXZ5</accession>
<organism evidence="2">
    <name type="scientific">marine metagenome</name>
    <dbReference type="NCBI Taxonomy" id="408172"/>
    <lineage>
        <taxon>unclassified sequences</taxon>
        <taxon>metagenomes</taxon>
        <taxon>ecological metagenomes</taxon>
    </lineage>
</organism>
<gene>
    <name evidence="2" type="ORF">METZ01_LOCUS391987</name>
</gene>
<dbReference type="EMBL" id="UINC01147673">
    <property type="protein sequence ID" value="SVD39133.1"/>
    <property type="molecule type" value="Genomic_DNA"/>
</dbReference>
<feature type="transmembrane region" description="Helical" evidence="1">
    <location>
        <begin position="21"/>
        <end position="49"/>
    </location>
</feature>
<evidence type="ECO:0000256" key="1">
    <source>
        <dbReference type="SAM" id="Phobius"/>
    </source>
</evidence>
<keyword evidence="1" id="KW-0472">Membrane</keyword>
<dbReference type="AlphaFoldDB" id="A0A382UXZ5"/>
<name>A0A382UXZ5_9ZZZZ</name>
<evidence type="ECO:0008006" key="3">
    <source>
        <dbReference type="Google" id="ProtNLM"/>
    </source>
</evidence>